<dbReference type="EMBL" id="JAMSKV010000013">
    <property type="protein sequence ID" value="MCQ8279564.1"/>
    <property type="molecule type" value="Genomic_DNA"/>
</dbReference>
<evidence type="ECO:0000256" key="5">
    <source>
        <dbReference type="ARBA" id="ARBA00039879"/>
    </source>
</evidence>
<keyword evidence="2" id="KW-0059">Arsenical resistance</keyword>
<comment type="similarity">
    <text evidence="1 6">Belongs to the ArsC family.</text>
</comment>
<organism evidence="7 8">
    <name type="scientific">Endosaccharibacter trunci</name>
    <dbReference type="NCBI Taxonomy" id="2812733"/>
    <lineage>
        <taxon>Bacteria</taxon>
        <taxon>Pseudomonadati</taxon>
        <taxon>Pseudomonadota</taxon>
        <taxon>Alphaproteobacteria</taxon>
        <taxon>Acetobacterales</taxon>
        <taxon>Acetobacteraceae</taxon>
        <taxon>Endosaccharibacter</taxon>
    </lineage>
</organism>
<keyword evidence="3" id="KW-0560">Oxidoreductase</keyword>
<evidence type="ECO:0000313" key="8">
    <source>
        <dbReference type="Proteomes" id="UP001524587"/>
    </source>
</evidence>
<keyword evidence="8" id="KW-1185">Reference proteome</keyword>
<proteinExistence type="inferred from homology"/>
<evidence type="ECO:0000256" key="6">
    <source>
        <dbReference type="PROSITE-ProRule" id="PRU01282"/>
    </source>
</evidence>
<name>A0ABT1W9K1_9PROT</name>
<dbReference type="EC" id="1.20.4.1" evidence="4"/>
<evidence type="ECO:0000313" key="7">
    <source>
        <dbReference type="EMBL" id="MCQ8279564.1"/>
    </source>
</evidence>
<dbReference type="PANTHER" id="PTHR30041:SF5">
    <property type="entry name" value="ARSENATE REDUCTASE-RELATED"/>
    <property type="match status" value="1"/>
</dbReference>
<dbReference type="InterPro" id="IPR006660">
    <property type="entry name" value="Arsenate_reductase-like"/>
</dbReference>
<evidence type="ECO:0000256" key="4">
    <source>
        <dbReference type="ARBA" id="ARBA00038969"/>
    </source>
</evidence>
<dbReference type="Proteomes" id="UP001524587">
    <property type="component" value="Unassembled WGS sequence"/>
</dbReference>
<reference evidence="7 8" key="1">
    <citation type="submission" date="2022-06" db="EMBL/GenBank/DDBJ databases">
        <title>Endosaccharibacter gen. nov., sp. nov., endophytic bacteria isolated from sugarcane.</title>
        <authorList>
            <person name="Pitiwittayakul N."/>
            <person name="Yukphan P."/>
            <person name="Charoenyingcharoen P."/>
            <person name="Tanasupawat S."/>
        </authorList>
    </citation>
    <scope>NUCLEOTIDE SEQUENCE [LARGE SCALE GENOMIC DNA]</scope>
    <source>
        <strain evidence="7 8">KSS8</strain>
    </source>
</reference>
<dbReference type="RefSeq" id="WP_422865043.1">
    <property type="nucleotide sequence ID" value="NZ_JAMSKV010000013.1"/>
</dbReference>
<sequence>MPAFATPTLFHNPDCGTSRAALQLLREAGHPPEIVLYLRTGWTRPLLLSLLSEMGLGAGALLRRKEALAAELGLLEPDVAETRILEAMLLHPRLVERPILRTTLGTILARPPERVRAVLPPSA</sequence>
<gene>
    <name evidence="7" type="ORF">NFI95_14050</name>
</gene>
<evidence type="ECO:0000256" key="1">
    <source>
        <dbReference type="ARBA" id="ARBA00007198"/>
    </source>
</evidence>
<dbReference type="PANTHER" id="PTHR30041">
    <property type="entry name" value="ARSENATE REDUCTASE"/>
    <property type="match status" value="1"/>
</dbReference>
<comment type="caution">
    <text evidence="7">The sequence shown here is derived from an EMBL/GenBank/DDBJ whole genome shotgun (WGS) entry which is preliminary data.</text>
</comment>
<evidence type="ECO:0000256" key="2">
    <source>
        <dbReference type="ARBA" id="ARBA00022849"/>
    </source>
</evidence>
<protein>
    <recommendedName>
        <fullName evidence="5">Arsenate reductase</fullName>
        <ecNumber evidence="4">1.20.4.1</ecNumber>
    </recommendedName>
</protein>
<dbReference type="PROSITE" id="PS51353">
    <property type="entry name" value="ARSC"/>
    <property type="match status" value="1"/>
</dbReference>
<evidence type="ECO:0000256" key="3">
    <source>
        <dbReference type="ARBA" id="ARBA00023002"/>
    </source>
</evidence>
<dbReference type="InterPro" id="IPR006659">
    <property type="entry name" value="Arsenate_reductase"/>
</dbReference>
<dbReference type="InterPro" id="IPR036249">
    <property type="entry name" value="Thioredoxin-like_sf"/>
</dbReference>
<accession>A0ABT1W9K1</accession>
<dbReference type="CDD" id="cd03034">
    <property type="entry name" value="ArsC_ArsC"/>
    <property type="match status" value="1"/>
</dbReference>
<dbReference type="Gene3D" id="3.40.30.10">
    <property type="entry name" value="Glutaredoxin"/>
    <property type="match status" value="1"/>
</dbReference>
<dbReference type="SUPFAM" id="SSF52833">
    <property type="entry name" value="Thioredoxin-like"/>
    <property type="match status" value="1"/>
</dbReference>
<dbReference type="Pfam" id="PF03960">
    <property type="entry name" value="ArsC"/>
    <property type="match status" value="1"/>
</dbReference>